<dbReference type="OrthoDB" id="3828100at2"/>
<accession>A0A4V3FKS0</accession>
<proteinExistence type="predicted"/>
<dbReference type="EMBL" id="SOCE01000001">
    <property type="protein sequence ID" value="TDU91283.1"/>
    <property type="molecule type" value="Genomic_DNA"/>
</dbReference>
<dbReference type="Gene3D" id="3.10.180.10">
    <property type="entry name" value="2,3-Dihydroxybiphenyl 1,2-Dioxygenase, domain 1"/>
    <property type="match status" value="1"/>
</dbReference>
<evidence type="ECO:0000313" key="2">
    <source>
        <dbReference type="Proteomes" id="UP000295151"/>
    </source>
</evidence>
<keyword evidence="2" id="KW-1185">Reference proteome</keyword>
<dbReference type="InterPro" id="IPR029068">
    <property type="entry name" value="Glyas_Bleomycin-R_OHBP_Dase"/>
</dbReference>
<name>A0A4V3FKS0_9ACTN</name>
<gene>
    <name evidence="1" type="ORF">EV138_4887</name>
</gene>
<dbReference type="Proteomes" id="UP000295151">
    <property type="component" value="Unassembled WGS sequence"/>
</dbReference>
<dbReference type="RefSeq" id="WP_133981056.1">
    <property type="nucleotide sequence ID" value="NZ_SOCE01000001.1"/>
</dbReference>
<evidence type="ECO:0008006" key="3">
    <source>
        <dbReference type="Google" id="ProtNLM"/>
    </source>
</evidence>
<evidence type="ECO:0000313" key="1">
    <source>
        <dbReference type="EMBL" id="TDU91283.1"/>
    </source>
</evidence>
<dbReference type="SUPFAM" id="SSF54593">
    <property type="entry name" value="Glyoxalase/Bleomycin resistance protein/Dihydroxybiphenyl dioxygenase"/>
    <property type="match status" value="1"/>
</dbReference>
<reference evidence="1 2" key="1">
    <citation type="submission" date="2019-03" db="EMBL/GenBank/DDBJ databases">
        <title>Genomic Encyclopedia of Type Strains, Phase III (KMG-III): the genomes of soil and plant-associated and newly described type strains.</title>
        <authorList>
            <person name="Whitman W."/>
        </authorList>
    </citation>
    <scope>NUCLEOTIDE SEQUENCE [LARGE SCALE GENOMIC DNA]</scope>
    <source>
        <strain evidence="1 2">VKM Ac-2575</strain>
    </source>
</reference>
<protein>
    <recommendedName>
        <fullName evidence="3">VOC domain-containing protein</fullName>
    </recommendedName>
</protein>
<sequence length="64" mass="7277">MQVRNVRWFEVDDVRQALTELEAVGVAAVGSVEQDSEWEQIHFRAPDGHLYELASRREGTPPTP</sequence>
<comment type="caution">
    <text evidence="1">The sequence shown here is derived from an EMBL/GenBank/DDBJ whole genome shotgun (WGS) entry which is preliminary data.</text>
</comment>
<dbReference type="AlphaFoldDB" id="A0A4V3FKS0"/>
<organism evidence="1 2">
    <name type="scientific">Kribbella voronezhensis</name>
    <dbReference type="NCBI Taxonomy" id="2512212"/>
    <lineage>
        <taxon>Bacteria</taxon>
        <taxon>Bacillati</taxon>
        <taxon>Actinomycetota</taxon>
        <taxon>Actinomycetes</taxon>
        <taxon>Propionibacteriales</taxon>
        <taxon>Kribbellaceae</taxon>
        <taxon>Kribbella</taxon>
    </lineage>
</organism>